<reference evidence="1 2" key="1">
    <citation type="journal article" date="2014" name="Mol. Plant">
        <title>Chromosome Scale Genome Assembly and Transcriptome Profiling of Nannochloropsis gaditana in Nitrogen Depletion.</title>
        <authorList>
            <person name="Corteggiani Carpinelli E."/>
            <person name="Telatin A."/>
            <person name="Vitulo N."/>
            <person name="Forcato C."/>
            <person name="D'Angelo M."/>
            <person name="Schiavon R."/>
            <person name="Vezzi A."/>
            <person name="Giacometti G.M."/>
            <person name="Morosinotto T."/>
            <person name="Valle G."/>
        </authorList>
    </citation>
    <scope>NUCLEOTIDE SEQUENCE [LARGE SCALE GENOMIC DNA]</scope>
    <source>
        <strain evidence="1 2">B-31</strain>
    </source>
</reference>
<dbReference type="EMBL" id="AZIL01000125">
    <property type="protein sequence ID" value="EWM29625.1"/>
    <property type="molecule type" value="Genomic_DNA"/>
</dbReference>
<dbReference type="Pfam" id="PF07209">
    <property type="entry name" value="DUF1415"/>
    <property type="match status" value="1"/>
</dbReference>
<gene>
    <name evidence="1" type="ORF">Naga_100050g38</name>
</gene>
<dbReference type="InterPro" id="IPR009858">
    <property type="entry name" value="DUF1415"/>
</dbReference>
<dbReference type="AlphaFoldDB" id="W7TR03"/>
<dbReference type="OrthoDB" id="198182at2759"/>
<evidence type="ECO:0008006" key="3">
    <source>
        <dbReference type="Google" id="ProtNLM"/>
    </source>
</evidence>
<name>W7TR03_9STRA</name>
<comment type="caution">
    <text evidence="1">The sequence shown here is derived from an EMBL/GenBank/DDBJ whole genome shotgun (WGS) entry which is preliminary data.</text>
</comment>
<proteinExistence type="predicted"/>
<protein>
    <recommendedName>
        <fullName evidence="3">DUF1415 domain-containing protein</fullName>
    </recommendedName>
</protein>
<accession>W7TR03</accession>
<dbReference type="Proteomes" id="UP000019335">
    <property type="component" value="Chromosome 2"/>
</dbReference>
<evidence type="ECO:0000313" key="1">
    <source>
        <dbReference type="EMBL" id="EWM29625.1"/>
    </source>
</evidence>
<organism evidence="1 2">
    <name type="scientific">Nannochloropsis gaditana</name>
    <dbReference type="NCBI Taxonomy" id="72520"/>
    <lineage>
        <taxon>Eukaryota</taxon>
        <taxon>Sar</taxon>
        <taxon>Stramenopiles</taxon>
        <taxon>Ochrophyta</taxon>
        <taxon>Eustigmatophyceae</taxon>
        <taxon>Eustigmatales</taxon>
        <taxon>Monodopsidaceae</taxon>
        <taxon>Nannochloropsis</taxon>
    </lineage>
</organism>
<keyword evidence="2" id="KW-1185">Reference proteome</keyword>
<evidence type="ECO:0000313" key="2">
    <source>
        <dbReference type="Proteomes" id="UP000019335"/>
    </source>
</evidence>
<sequence length="398" mass="44215">MICMKPGLLKTNFIFEASFSKTMKDHYGVRIKSCCEKVLNMASNRISSLRLVCCLLAGDCATGHYGRMWFMFKCNEWRSMIHIHSLCSVDTPRTGACMPWSNRRSPTSTVLRFGLSLVLLRGPSGFSTRRSPYARTNEINSLPGRRFCSTTRPRGFTHTIALSPIGLSPLPSKIVALPASSSTSSSSFNPSSSPSGMDDAAVIARTQAWIHNMVIRIPLCPFAEKVVQDNTVRYVVVRARRKSDIIAHVLEEARALVETPEDVTATTIVLAPDAFVEDFSAFYETERFLEASLEASDLQHVVLLAAFHPQYTFGGGLSELDPIHFEKRSPFPVFNLLRAERVWAYANEGLTEKIADRNEAALAAIGIDEVRRRFTLSEKEVERYNGGKEYGVSEGSGV</sequence>